<keyword evidence="3" id="KW-1185">Reference proteome</keyword>
<dbReference type="AlphaFoldDB" id="A0A316UJN9"/>
<dbReference type="EMBL" id="KZ819675">
    <property type="protein sequence ID" value="PWN25497.1"/>
    <property type="molecule type" value="Genomic_DNA"/>
</dbReference>
<accession>A0A316UJN9</accession>
<name>A0A316UJN9_9BASI</name>
<feature type="compositionally biased region" description="Polar residues" evidence="1">
    <location>
        <begin position="337"/>
        <end position="348"/>
    </location>
</feature>
<dbReference type="RefSeq" id="XP_025360109.1">
    <property type="nucleotide sequence ID" value="XM_025509354.1"/>
</dbReference>
<dbReference type="InterPro" id="IPR032675">
    <property type="entry name" value="LRR_dom_sf"/>
</dbReference>
<feature type="region of interest" description="Disordered" evidence="1">
    <location>
        <begin position="524"/>
        <end position="550"/>
    </location>
</feature>
<protein>
    <recommendedName>
        <fullName evidence="4">RNI-like protein</fullName>
    </recommendedName>
</protein>
<dbReference type="Gene3D" id="3.80.10.10">
    <property type="entry name" value="Ribonuclease Inhibitor"/>
    <property type="match status" value="1"/>
</dbReference>
<feature type="compositionally biased region" description="Basic and acidic residues" evidence="1">
    <location>
        <begin position="305"/>
        <end position="318"/>
    </location>
</feature>
<dbReference type="SUPFAM" id="SSF52047">
    <property type="entry name" value="RNI-like"/>
    <property type="match status" value="1"/>
</dbReference>
<evidence type="ECO:0000313" key="3">
    <source>
        <dbReference type="Proteomes" id="UP000245884"/>
    </source>
</evidence>
<evidence type="ECO:0000313" key="2">
    <source>
        <dbReference type="EMBL" id="PWN25497.1"/>
    </source>
</evidence>
<feature type="compositionally biased region" description="Basic and acidic residues" evidence="1">
    <location>
        <begin position="532"/>
        <end position="550"/>
    </location>
</feature>
<gene>
    <name evidence="2" type="ORF">BDZ90DRAFT_281324</name>
</gene>
<dbReference type="OrthoDB" id="120976at2759"/>
<organism evidence="2 3">
    <name type="scientific">Jaminaea rosea</name>
    <dbReference type="NCBI Taxonomy" id="1569628"/>
    <lineage>
        <taxon>Eukaryota</taxon>
        <taxon>Fungi</taxon>
        <taxon>Dikarya</taxon>
        <taxon>Basidiomycota</taxon>
        <taxon>Ustilaginomycotina</taxon>
        <taxon>Exobasidiomycetes</taxon>
        <taxon>Microstromatales</taxon>
        <taxon>Microstromatales incertae sedis</taxon>
        <taxon>Jaminaea</taxon>
    </lineage>
</organism>
<sequence>MQGRPPPIATHHIDLSDHSPSSAIAKLSQLENDEYHPLRVSKLTLLGWGDEVAELCDWLAEEMRKHPWGWNAKEGSSREKPNRLPIRTFSLSNYNCTAVGYDAIARLVEKHGSLTTLELVMNSSRTVPDLRRLTSSISLSLLRTVTLSSTKLTPQAFCDFIDGLDAPCLRELRMSLTLTGAEVKREDSLRAAASVAHLVRSSNETNAHSQDDSTTASSRRGCAPQLELLTLNGCALTLRGVRMIVAAAIGGSHSTPNRSLTHVELFATSQPGEVDSDQEGEGSEVQTGQGTERRRRTVSIGRSFVEARRARRRDEREGMPSVDVATSSSSSTGSTRPHPTNNSASPSARQHPILTPGDPRCYRHISSANWRSALNAHLWQNVQDRSAVIAAATLLLAKARVLGCRSQLSYPEDKITDTMDLTALPPEIRLEVLRALDDEHVLSEGQFRRVVAWACDPSTIGYGRHTWRPPTLSPDERADDRAGQGLIPTQPHDWPTTLSRSPPRDWAAEAYDDWSVAKSHALLPLPDPLEEGQNRRETKRAPPPGGEERCQGIADAAFLAFLEGTRVRFREDH</sequence>
<feature type="region of interest" description="Disordered" evidence="1">
    <location>
        <begin position="464"/>
        <end position="502"/>
    </location>
</feature>
<feature type="region of interest" description="Disordered" evidence="1">
    <location>
        <begin position="200"/>
        <end position="219"/>
    </location>
</feature>
<evidence type="ECO:0008006" key="4">
    <source>
        <dbReference type="Google" id="ProtNLM"/>
    </source>
</evidence>
<dbReference type="Proteomes" id="UP000245884">
    <property type="component" value="Unassembled WGS sequence"/>
</dbReference>
<feature type="region of interest" description="Disordered" evidence="1">
    <location>
        <begin position="271"/>
        <end position="360"/>
    </location>
</feature>
<dbReference type="GeneID" id="37031177"/>
<feature type="compositionally biased region" description="Low complexity" evidence="1">
    <location>
        <begin position="326"/>
        <end position="335"/>
    </location>
</feature>
<evidence type="ECO:0000256" key="1">
    <source>
        <dbReference type="SAM" id="MobiDB-lite"/>
    </source>
</evidence>
<dbReference type="STRING" id="1569628.A0A316UJN9"/>
<proteinExistence type="predicted"/>
<feature type="compositionally biased region" description="Polar residues" evidence="1">
    <location>
        <begin position="200"/>
        <end position="218"/>
    </location>
</feature>
<reference evidence="2 3" key="1">
    <citation type="journal article" date="2018" name="Mol. Biol. Evol.">
        <title>Broad Genomic Sampling Reveals a Smut Pathogenic Ancestry of the Fungal Clade Ustilaginomycotina.</title>
        <authorList>
            <person name="Kijpornyongpan T."/>
            <person name="Mondo S.J."/>
            <person name="Barry K."/>
            <person name="Sandor L."/>
            <person name="Lee J."/>
            <person name="Lipzen A."/>
            <person name="Pangilinan J."/>
            <person name="LaButti K."/>
            <person name="Hainaut M."/>
            <person name="Henrissat B."/>
            <person name="Grigoriev I.V."/>
            <person name="Spatafora J.W."/>
            <person name="Aime M.C."/>
        </authorList>
    </citation>
    <scope>NUCLEOTIDE SEQUENCE [LARGE SCALE GENOMIC DNA]</scope>
    <source>
        <strain evidence="2 3">MCA 5214</strain>
    </source>
</reference>